<accession>A0A0W0YTM1</accession>
<keyword evidence="2" id="KW-0229">DNA integration</keyword>
<dbReference type="RefSeq" id="WP_027269881.1">
    <property type="nucleotide sequence ID" value="NZ_CAAAJE010000005.1"/>
</dbReference>
<dbReference type="SUPFAM" id="SSF56349">
    <property type="entry name" value="DNA breaking-rejoining enzymes"/>
    <property type="match status" value="1"/>
</dbReference>
<evidence type="ECO:0000256" key="1">
    <source>
        <dbReference type="ARBA" id="ARBA00008857"/>
    </source>
</evidence>
<gene>
    <name evidence="8" type="ORF">Lsai_0368</name>
</gene>
<evidence type="ECO:0000313" key="8">
    <source>
        <dbReference type="EMBL" id="KTD60258.1"/>
    </source>
</evidence>
<keyword evidence="3 5" id="KW-0238">DNA-binding</keyword>
<dbReference type="OrthoDB" id="9057547at2"/>
<name>A0A0W0YTM1_9GAMM</name>
<dbReference type="GO" id="GO:0003677">
    <property type="term" value="F:DNA binding"/>
    <property type="evidence" value="ECO:0007669"/>
    <property type="project" value="UniProtKB-UniRule"/>
</dbReference>
<dbReference type="eggNOG" id="COG0582">
    <property type="taxonomic scope" value="Bacteria"/>
</dbReference>
<dbReference type="InterPro" id="IPR010998">
    <property type="entry name" value="Integrase_recombinase_N"/>
</dbReference>
<keyword evidence="4" id="KW-0233">DNA recombination</keyword>
<protein>
    <submittedName>
        <fullName evidence="8">Phage integrase</fullName>
    </submittedName>
</protein>
<comment type="caution">
    <text evidence="8">The sequence shown here is derived from an EMBL/GenBank/DDBJ whole genome shotgun (WGS) entry which is preliminary data.</text>
</comment>
<organism evidence="8 9">
    <name type="scientific">Legionella sainthelensi</name>
    <dbReference type="NCBI Taxonomy" id="28087"/>
    <lineage>
        <taxon>Bacteria</taxon>
        <taxon>Pseudomonadati</taxon>
        <taxon>Pseudomonadota</taxon>
        <taxon>Gammaproteobacteria</taxon>
        <taxon>Legionellales</taxon>
        <taxon>Legionellaceae</taxon>
        <taxon>Legionella</taxon>
    </lineage>
</organism>
<dbReference type="PROSITE" id="PS51900">
    <property type="entry name" value="CB"/>
    <property type="match status" value="1"/>
</dbReference>
<dbReference type="Gene3D" id="1.10.443.10">
    <property type="entry name" value="Intergrase catalytic core"/>
    <property type="match status" value="1"/>
</dbReference>
<dbReference type="PROSITE" id="PS51898">
    <property type="entry name" value="TYR_RECOMBINASE"/>
    <property type="match status" value="1"/>
</dbReference>
<dbReference type="PATRIC" id="fig|28087.4.peg.382"/>
<feature type="domain" description="Core-binding (CB)" evidence="7">
    <location>
        <begin position="56"/>
        <end position="134"/>
    </location>
</feature>
<dbReference type="EMBL" id="LNYV01000003">
    <property type="protein sequence ID" value="KTD60258.1"/>
    <property type="molecule type" value="Genomic_DNA"/>
</dbReference>
<dbReference type="InterPro" id="IPR044068">
    <property type="entry name" value="CB"/>
</dbReference>
<dbReference type="CDD" id="cd00796">
    <property type="entry name" value="INT_Rci_Hp1_C"/>
    <property type="match status" value="1"/>
</dbReference>
<comment type="similarity">
    <text evidence="1">Belongs to the 'phage' integrase family.</text>
</comment>
<dbReference type="InterPro" id="IPR011010">
    <property type="entry name" value="DNA_brk_join_enz"/>
</dbReference>
<evidence type="ECO:0000256" key="4">
    <source>
        <dbReference type="ARBA" id="ARBA00023172"/>
    </source>
</evidence>
<dbReference type="InterPro" id="IPR050090">
    <property type="entry name" value="Tyrosine_recombinase_XerCD"/>
</dbReference>
<dbReference type="InterPro" id="IPR002104">
    <property type="entry name" value="Integrase_catalytic"/>
</dbReference>
<dbReference type="InterPro" id="IPR013762">
    <property type="entry name" value="Integrase-like_cat_sf"/>
</dbReference>
<reference evidence="8 9" key="1">
    <citation type="submission" date="2015-11" db="EMBL/GenBank/DDBJ databases">
        <title>Genomic analysis of 38 Legionella species identifies large and diverse effector repertoires.</title>
        <authorList>
            <person name="Burstein D."/>
            <person name="Amaro F."/>
            <person name="Zusman T."/>
            <person name="Lifshitz Z."/>
            <person name="Cohen O."/>
            <person name="Gilbert J.A."/>
            <person name="Pupko T."/>
            <person name="Shuman H.A."/>
            <person name="Segal G."/>
        </authorList>
    </citation>
    <scope>NUCLEOTIDE SEQUENCE [LARGE SCALE GENOMIC DNA]</scope>
    <source>
        <strain evidence="8 9">Mt.St.Helens-4</strain>
    </source>
</reference>
<dbReference type="GO" id="GO:0006310">
    <property type="term" value="P:DNA recombination"/>
    <property type="evidence" value="ECO:0007669"/>
    <property type="project" value="UniProtKB-KW"/>
</dbReference>
<evidence type="ECO:0000256" key="5">
    <source>
        <dbReference type="PROSITE-ProRule" id="PRU01248"/>
    </source>
</evidence>
<evidence type="ECO:0000256" key="3">
    <source>
        <dbReference type="ARBA" id="ARBA00023125"/>
    </source>
</evidence>
<dbReference type="Proteomes" id="UP000054621">
    <property type="component" value="Unassembled WGS sequence"/>
</dbReference>
<dbReference type="GO" id="GO:0015074">
    <property type="term" value="P:DNA integration"/>
    <property type="evidence" value="ECO:0007669"/>
    <property type="project" value="UniProtKB-KW"/>
</dbReference>
<proteinExistence type="inferred from homology"/>
<evidence type="ECO:0000259" key="6">
    <source>
        <dbReference type="PROSITE" id="PS51898"/>
    </source>
</evidence>
<dbReference type="STRING" id="28087.Lsai_0368"/>
<feature type="domain" description="Tyr recombinase" evidence="6">
    <location>
        <begin position="154"/>
        <end position="322"/>
    </location>
</feature>
<evidence type="ECO:0000256" key="2">
    <source>
        <dbReference type="ARBA" id="ARBA00022908"/>
    </source>
</evidence>
<dbReference type="Pfam" id="PF00589">
    <property type="entry name" value="Phage_integrase"/>
    <property type="match status" value="1"/>
</dbReference>
<dbReference type="PANTHER" id="PTHR30349">
    <property type="entry name" value="PHAGE INTEGRASE-RELATED"/>
    <property type="match status" value="1"/>
</dbReference>
<evidence type="ECO:0000259" key="7">
    <source>
        <dbReference type="PROSITE" id="PS51900"/>
    </source>
</evidence>
<dbReference type="Gene3D" id="1.10.150.130">
    <property type="match status" value="1"/>
</dbReference>
<dbReference type="AlphaFoldDB" id="A0A0W0YTM1"/>
<evidence type="ECO:0000313" key="9">
    <source>
        <dbReference type="Proteomes" id="UP000054621"/>
    </source>
</evidence>
<sequence>MALYKRKNIWWISISQNGQRIQRSTGTTSKIAAQEYHDKFKAELWSQVKLESKCIYSWQDAVVRWLKENEHKRSLKDDIMHLRWLDSYLRGFQLHEITRDILEEVAIKKEDTGVTPTTINRMLEVVRAILRKAQMEWEWLDKIPVVRMRHVEKQRIRWLTIGEANRLLNELPSHLKDMADFSLSTGLRASNVTGLRWSDVDLIKRHAWIHPDQAKANKAIPVPLNAHALAILKRRRGLHTDYVFTYQDKQIRQCNTKAWRKALDRAGIDNFRWHDLRHTWASWHVQNGTSLQELQQLGGWSSFEMVLRYAHLSGEHLRDAANRISGLHVTFCN</sequence>
<dbReference type="PANTHER" id="PTHR30349:SF64">
    <property type="entry name" value="PROPHAGE INTEGRASE INTD-RELATED"/>
    <property type="match status" value="1"/>
</dbReference>